<dbReference type="InterPro" id="IPR004459">
    <property type="entry name" value="CobQ_synth"/>
</dbReference>
<comment type="function">
    <text evidence="6 7">Catalyzes amidations at positions B, D, E, and G on adenosylcobyrinic A,C-diamide. NH(2) groups are provided by glutamine, and one molecule of ATP is hydrogenolyzed for each amidation.</text>
</comment>
<organism evidence="10 11">
    <name type="scientific">Sphingomonas insulae</name>
    <dbReference type="NCBI Taxonomy" id="424800"/>
    <lineage>
        <taxon>Bacteria</taxon>
        <taxon>Pseudomonadati</taxon>
        <taxon>Pseudomonadota</taxon>
        <taxon>Alphaproteobacteria</taxon>
        <taxon>Sphingomonadales</taxon>
        <taxon>Sphingomonadaceae</taxon>
        <taxon>Sphingomonas</taxon>
    </lineage>
</organism>
<evidence type="ECO:0000256" key="1">
    <source>
        <dbReference type="ARBA" id="ARBA00004953"/>
    </source>
</evidence>
<dbReference type="SUPFAM" id="SSF52317">
    <property type="entry name" value="Class I glutamine amidotransferase-like"/>
    <property type="match status" value="1"/>
</dbReference>
<dbReference type="PANTHER" id="PTHR21343:SF1">
    <property type="entry name" value="COBYRIC ACID SYNTHASE"/>
    <property type="match status" value="1"/>
</dbReference>
<evidence type="ECO:0000256" key="3">
    <source>
        <dbReference type="ARBA" id="ARBA00019833"/>
    </source>
</evidence>
<dbReference type="InterPro" id="IPR002586">
    <property type="entry name" value="CobQ/CobB/MinD/ParA_Nub-bd_dom"/>
</dbReference>
<feature type="domain" description="CobB/CobQ-like glutamine amidotransferase" evidence="9">
    <location>
        <begin position="248"/>
        <end position="431"/>
    </location>
</feature>
<dbReference type="InterPro" id="IPR011698">
    <property type="entry name" value="GATase_3"/>
</dbReference>
<evidence type="ECO:0000313" key="10">
    <source>
        <dbReference type="EMBL" id="GAA0676268.1"/>
    </source>
</evidence>
<evidence type="ECO:0000256" key="2">
    <source>
        <dbReference type="ARBA" id="ARBA00006205"/>
    </source>
</evidence>
<evidence type="ECO:0000313" key="11">
    <source>
        <dbReference type="Proteomes" id="UP001500238"/>
    </source>
</evidence>
<dbReference type="EMBL" id="BAAAES010000012">
    <property type="protein sequence ID" value="GAA0676268.1"/>
    <property type="molecule type" value="Genomic_DNA"/>
</dbReference>
<evidence type="ECO:0000256" key="6">
    <source>
        <dbReference type="ARBA" id="ARBA00025166"/>
    </source>
</evidence>
<dbReference type="NCBIfam" id="TIGR00313">
    <property type="entry name" value="cobQ"/>
    <property type="match status" value="1"/>
</dbReference>
<evidence type="ECO:0000256" key="4">
    <source>
        <dbReference type="ARBA" id="ARBA00022573"/>
    </source>
</evidence>
<dbReference type="CDD" id="cd05389">
    <property type="entry name" value="CobQ_N"/>
    <property type="match status" value="1"/>
</dbReference>
<dbReference type="Gene3D" id="3.40.50.300">
    <property type="entry name" value="P-loop containing nucleotide triphosphate hydrolases"/>
    <property type="match status" value="1"/>
</dbReference>
<dbReference type="InterPro" id="IPR027417">
    <property type="entry name" value="P-loop_NTPase"/>
</dbReference>
<dbReference type="Pfam" id="PF07685">
    <property type="entry name" value="GATase_3"/>
    <property type="match status" value="1"/>
</dbReference>
<evidence type="ECO:0000256" key="5">
    <source>
        <dbReference type="ARBA" id="ARBA00022962"/>
    </source>
</evidence>
<dbReference type="PROSITE" id="PS51274">
    <property type="entry name" value="GATASE_COBBQ"/>
    <property type="match status" value="1"/>
</dbReference>
<gene>
    <name evidence="7" type="primary">cobQ</name>
    <name evidence="10" type="ORF">GCM10009102_30860</name>
</gene>
<comment type="similarity">
    <text evidence="2 7">Belongs to the CobB/CobQ family. CobQ subfamily.</text>
</comment>
<dbReference type="SUPFAM" id="SSF52540">
    <property type="entry name" value="P-loop containing nucleoside triphosphate hydrolases"/>
    <property type="match status" value="1"/>
</dbReference>
<evidence type="ECO:0000259" key="8">
    <source>
        <dbReference type="Pfam" id="PF01656"/>
    </source>
</evidence>
<dbReference type="InterPro" id="IPR047045">
    <property type="entry name" value="CobQ_N"/>
</dbReference>
<dbReference type="PANTHER" id="PTHR21343">
    <property type="entry name" value="DETHIOBIOTIN SYNTHETASE"/>
    <property type="match status" value="1"/>
</dbReference>
<comment type="caution">
    <text evidence="10">The sequence shown here is derived from an EMBL/GenBank/DDBJ whole genome shotgun (WGS) entry which is preliminary data.</text>
</comment>
<dbReference type="InterPro" id="IPR029062">
    <property type="entry name" value="Class_I_gatase-like"/>
</dbReference>
<evidence type="ECO:0000256" key="7">
    <source>
        <dbReference type="HAMAP-Rule" id="MF_00028"/>
    </source>
</evidence>
<sequence>MLQGTGSDVGKSVLVAGLCRALSNRGLTVRPFKPQNMSNNAAVSADGGEIGRAQALQAIAARIAPTTDMNPVLLKPQSDRTAQLVVNGRVRGLMGPGDYRRRKTDLLDEVLAAYRRLCAQADIVVVEGAGSPAEINLRGGDIANMGFARAAGVPVVLVGDIDRGGVIASLVGTRAVIDPDDAAMIHGFIVNKFRGDLSLFDDGLTAIADRTGWRSVGVVPWLADAARLPAEDAVALGRDGTRGGGALVAVPMLSRIANFDDMDALAHEPGIRLAMIPPGQPIPGEAAWVILPGTKATIPDLGFLRAQGWDVDIAAHVRRGGRVLGICGGYQMLGRTVSDPAGIEGAAGTVAGLGLLPVDTVIAADKRTRAVTGTFASSDTGFAGYEIHAGVTRVDLGTPPLLRMDDGSVDGAVARDGRIAGCYVHGLFDRADARAHLIAPLGIASDGFDRREVIDAALDGIAATLERALDIDALIALARTAA</sequence>
<dbReference type="Pfam" id="PF01656">
    <property type="entry name" value="CbiA"/>
    <property type="match status" value="1"/>
</dbReference>
<accession>A0ABN1HZL4</accession>
<protein>
    <recommendedName>
        <fullName evidence="3 7">Cobyric acid synthase</fullName>
    </recommendedName>
</protein>
<dbReference type="HAMAP" id="MF_00028">
    <property type="entry name" value="CobQ"/>
    <property type="match status" value="1"/>
</dbReference>
<keyword evidence="11" id="KW-1185">Reference proteome</keyword>
<feature type="active site" description="Nucleophile" evidence="7">
    <location>
        <position position="327"/>
    </location>
</feature>
<proteinExistence type="inferred from homology"/>
<dbReference type="NCBIfam" id="NF001989">
    <property type="entry name" value="PRK00784.1"/>
    <property type="match status" value="1"/>
</dbReference>
<dbReference type="Gene3D" id="3.40.50.880">
    <property type="match status" value="1"/>
</dbReference>
<feature type="domain" description="CobQ/CobB/MinD/ParA nucleotide binding" evidence="8">
    <location>
        <begin position="2"/>
        <end position="232"/>
    </location>
</feature>
<keyword evidence="4 7" id="KW-0169">Cobalamin biosynthesis</keyword>
<evidence type="ECO:0000259" key="9">
    <source>
        <dbReference type="Pfam" id="PF07685"/>
    </source>
</evidence>
<keyword evidence="5 7" id="KW-0315">Glutamine amidotransferase</keyword>
<dbReference type="Proteomes" id="UP001500238">
    <property type="component" value="Unassembled WGS sequence"/>
</dbReference>
<name>A0ABN1HZL4_9SPHN</name>
<dbReference type="CDD" id="cd01750">
    <property type="entry name" value="GATase1_CobQ"/>
    <property type="match status" value="1"/>
</dbReference>
<reference evidence="10 11" key="1">
    <citation type="journal article" date="2019" name="Int. J. Syst. Evol. Microbiol.">
        <title>The Global Catalogue of Microorganisms (GCM) 10K type strain sequencing project: providing services to taxonomists for standard genome sequencing and annotation.</title>
        <authorList>
            <consortium name="The Broad Institute Genomics Platform"/>
            <consortium name="The Broad Institute Genome Sequencing Center for Infectious Disease"/>
            <person name="Wu L."/>
            <person name="Ma J."/>
        </authorList>
    </citation>
    <scope>NUCLEOTIDE SEQUENCE [LARGE SCALE GENOMIC DNA]</scope>
    <source>
        <strain evidence="10 11">JCM 14603</strain>
    </source>
</reference>
<dbReference type="InterPro" id="IPR033949">
    <property type="entry name" value="CobQ_GATase1"/>
</dbReference>
<feature type="active site" evidence="7">
    <location>
        <position position="425"/>
    </location>
</feature>
<comment type="pathway">
    <text evidence="1 7">Cofactor biosynthesis; adenosylcobalamin biosynthesis.</text>
</comment>